<protein>
    <submittedName>
        <fullName evidence="1">XRE family transcriptional regulator</fullName>
    </submittedName>
</protein>
<proteinExistence type="predicted"/>
<dbReference type="EMBL" id="VXDD01000005">
    <property type="protein sequence ID" value="KAB0300296.1"/>
    <property type="molecule type" value="Genomic_DNA"/>
</dbReference>
<dbReference type="Proteomes" id="UP000326687">
    <property type="component" value="Unassembled WGS sequence"/>
</dbReference>
<reference evidence="1 2" key="1">
    <citation type="submission" date="2019-09" db="EMBL/GenBank/DDBJ databases">
        <title>Vibrio Fortis S7-72.</title>
        <authorList>
            <person name="Das S.K."/>
        </authorList>
    </citation>
    <scope>NUCLEOTIDE SEQUENCE [LARGE SCALE GENOMIC DNA]</scope>
    <source>
        <strain evidence="1 2">S7-72</strain>
    </source>
</reference>
<organism evidence="1 2">
    <name type="scientific">Vibrio fortis</name>
    <dbReference type="NCBI Taxonomy" id="212667"/>
    <lineage>
        <taxon>Bacteria</taxon>
        <taxon>Pseudomonadati</taxon>
        <taxon>Pseudomonadota</taxon>
        <taxon>Gammaproteobacteria</taxon>
        <taxon>Vibrionales</taxon>
        <taxon>Vibrionaceae</taxon>
        <taxon>Vibrio</taxon>
    </lineage>
</organism>
<sequence>MKMTKEESIKWINHAIAFYESLGKKQKELAKDFGIEASRLSELKSVHKPLKVSPSQVRKIIEICGAPKRDPGRFEYVELYDSLDSFFNQYISVTLNRFHRDVFESLTNKAIVNEILKKCSYENDDKEQQVEAINQLVRSKEFAEICKDASLNSKLIGSSKNEFSLITKLYGLIINDSATFHRLRQLWSLVEVLPEFQFGNETNNGLDLIVPKTPVVLTGNRIAAFMPDYSRFDYPANRLVKSELSVLMNGYLSAVEPIPELDIWQTIRVEIYLSENMNYHILIHMSDDDLKPRDLSHESTVPEGFDWCNYDAAFGEKDRIAVIRSVNTLDLFSQIEELRKWQGLEVDNLYELKRNIAKAGGHIPGAHVLI</sequence>
<evidence type="ECO:0000313" key="2">
    <source>
        <dbReference type="Proteomes" id="UP000326687"/>
    </source>
</evidence>
<gene>
    <name evidence="1" type="ORF">F2Z80_24775</name>
</gene>
<evidence type="ECO:0000313" key="1">
    <source>
        <dbReference type="EMBL" id="KAB0300296.1"/>
    </source>
</evidence>
<comment type="caution">
    <text evidence="1">The sequence shown here is derived from an EMBL/GenBank/DDBJ whole genome shotgun (WGS) entry which is preliminary data.</text>
</comment>
<dbReference type="AlphaFoldDB" id="A0A5N3S0B8"/>
<accession>A0A5N3S0B8</accession>
<name>A0A5N3S0B8_9VIBR</name>
<dbReference type="RefSeq" id="WP_150897695.1">
    <property type="nucleotide sequence ID" value="NZ_VXDD01000005.1"/>
</dbReference>